<keyword evidence="7" id="KW-1005">Bacterial flagellum biogenesis</keyword>
<evidence type="ECO:0000256" key="9">
    <source>
        <dbReference type="ARBA" id="ARBA00023136"/>
    </source>
</evidence>
<dbReference type="Pfam" id="PF02050">
    <property type="entry name" value="FliJ"/>
    <property type="match status" value="1"/>
</dbReference>
<evidence type="ECO:0000256" key="7">
    <source>
        <dbReference type="ARBA" id="ARBA00022795"/>
    </source>
</evidence>
<keyword evidence="11" id="KW-0282">Flagellum</keyword>
<keyword evidence="8" id="KW-0653">Protein transport</keyword>
<keyword evidence="4" id="KW-0813">Transport</keyword>
<comment type="similarity">
    <text evidence="2">Belongs to the FliJ family.</text>
</comment>
<gene>
    <name evidence="11" type="primary">fliJ</name>
    <name evidence="11" type="ORF">EPV75_07690</name>
</gene>
<dbReference type="InterPro" id="IPR052570">
    <property type="entry name" value="FliJ"/>
</dbReference>
<protein>
    <recommendedName>
        <fullName evidence="3">Flagellar FliJ protein</fullName>
    </recommendedName>
</protein>
<reference evidence="11 12" key="1">
    <citation type="journal article" date="2018" name="Environ. Microbiol.">
        <title>Genomes of ubiquitous marine and hypersaline Hydrogenovibrio, Thiomicrorhabdus and Thiomicrospira spp. encode a diversity of mechanisms to sustain chemolithoautotrophy in heterogeneous environments.</title>
        <authorList>
            <person name="Scott K.M."/>
            <person name="Williams J."/>
            <person name="Porter C.M.B."/>
            <person name="Russel S."/>
            <person name="Harmer T.L."/>
            <person name="Paul J.H."/>
            <person name="Antonen K.M."/>
            <person name="Bridges M.K."/>
            <person name="Camper G.J."/>
            <person name="Campla C.K."/>
            <person name="Casella L.G."/>
            <person name="Chase E."/>
            <person name="Conrad J.W."/>
            <person name="Cruz M.C."/>
            <person name="Dunlap D.S."/>
            <person name="Duran L."/>
            <person name="Fahsbender E.M."/>
            <person name="Goldsmith D.B."/>
            <person name="Keeley R.F."/>
            <person name="Kondoff M.R."/>
            <person name="Kussy B.I."/>
            <person name="Lane M.K."/>
            <person name="Lawler S."/>
            <person name="Leigh B.A."/>
            <person name="Lewis C."/>
            <person name="Lostal L.M."/>
            <person name="Marking D."/>
            <person name="Mancera P.A."/>
            <person name="McClenthan E.C."/>
            <person name="McIntyre E.A."/>
            <person name="Mine J.A."/>
            <person name="Modi S."/>
            <person name="Moore B.D."/>
            <person name="Morgan W.A."/>
            <person name="Nelson K.M."/>
            <person name="Nguyen K.N."/>
            <person name="Ogburn N."/>
            <person name="Parrino D.G."/>
            <person name="Pedapudi A.D."/>
            <person name="Pelham R.P."/>
            <person name="Preece A.M."/>
            <person name="Rampersad E.A."/>
            <person name="Richardson J.C."/>
            <person name="Rodgers C.M."/>
            <person name="Schaffer B.L."/>
            <person name="Sheridan N.E."/>
            <person name="Solone M.R."/>
            <person name="Staley Z.R."/>
            <person name="Tabuchi M."/>
            <person name="Waide R.J."/>
            <person name="Wanjugi P.W."/>
            <person name="Young S."/>
            <person name="Clum A."/>
            <person name="Daum C."/>
            <person name="Huntemann M."/>
            <person name="Ivanova N."/>
            <person name="Kyrpides N."/>
            <person name="Mikhailova N."/>
            <person name="Palaniappan K."/>
            <person name="Pillay M."/>
            <person name="Reddy T.B.K."/>
            <person name="Shapiro N."/>
            <person name="Stamatis D."/>
            <person name="Varghese N."/>
            <person name="Woyke T."/>
            <person name="Boden R."/>
            <person name="Freyermuth S.K."/>
            <person name="Kerfeld C.A."/>
        </authorList>
    </citation>
    <scope>NUCLEOTIDE SEQUENCE [LARGE SCALE GENOMIC DNA]</scope>
    <source>
        <strain evidence="11 12">JR-2</strain>
    </source>
</reference>
<sequence>MAMSKLERLRVLADLAKDELDKAQDVFVAVRGQRDGHQAQLDSLLEYHADYVGQLTKSRDTSVTQLQTMQAFLDKVTNAIHSQTIQVRQLDEVVEKAHAEWLEKRVRHKSLEKLCQKIEKDHHARLEKQEQKLLDELASQRFVRGIQDS</sequence>
<proteinExistence type="inferred from homology"/>
<keyword evidence="6" id="KW-0145">Chemotaxis</keyword>
<organism evidence="11 12">
    <name type="scientific">Hydrogenovibrio thermophilus</name>
    <dbReference type="NCBI Taxonomy" id="265883"/>
    <lineage>
        <taxon>Bacteria</taxon>
        <taxon>Pseudomonadati</taxon>
        <taxon>Pseudomonadota</taxon>
        <taxon>Gammaproteobacteria</taxon>
        <taxon>Thiotrichales</taxon>
        <taxon>Piscirickettsiaceae</taxon>
        <taxon>Hydrogenovibrio</taxon>
    </lineage>
</organism>
<dbReference type="Proteomes" id="UP000285478">
    <property type="component" value="Chromosome"/>
</dbReference>
<dbReference type="GO" id="GO:0044781">
    <property type="term" value="P:bacterial-type flagellum organization"/>
    <property type="evidence" value="ECO:0007669"/>
    <property type="project" value="UniProtKB-KW"/>
</dbReference>
<dbReference type="KEGG" id="htr:EPV75_07690"/>
<evidence type="ECO:0000313" key="12">
    <source>
        <dbReference type="Proteomes" id="UP000285478"/>
    </source>
</evidence>
<keyword evidence="12" id="KW-1185">Reference proteome</keyword>
<evidence type="ECO:0000256" key="3">
    <source>
        <dbReference type="ARBA" id="ARBA00020392"/>
    </source>
</evidence>
<keyword evidence="9" id="KW-0472">Membrane</keyword>
<dbReference type="InterPro" id="IPR012823">
    <property type="entry name" value="Flagell_FliJ"/>
</dbReference>
<keyword evidence="10" id="KW-1006">Bacterial flagellum protein export</keyword>
<evidence type="ECO:0000256" key="1">
    <source>
        <dbReference type="ARBA" id="ARBA00004413"/>
    </source>
</evidence>
<evidence type="ECO:0000313" key="11">
    <source>
        <dbReference type="EMBL" id="QAB15555.1"/>
    </source>
</evidence>
<dbReference type="EMBL" id="CP035033">
    <property type="protein sequence ID" value="QAB15555.1"/>
    <property type="molecule type" value="Genomic_DNA"/>
</dbReference>
<dbReference type="AlphaFoldDB" id="A0A410H3Q6"/>
<dbReference type="GO" id="GO:0071973">
    <property type="term" value="P:bacterial-type flagellum-dependent cell motility"/>
    <property type="evidence" value="ECO:0007669"/>
    <property type="project" value="InterPro"/>
</dbReference>
<dbReference type="GO" id="GO:0005886">
    <property type="term" value="C:plasma membrane"/>
    <property type="evidence" value="ECO:0007669"/>
    <property type="project" value="UniProtKB-SubCell"/>
</dbReference>
<keyword evidence="11" id="KW-0966">Cell projection</keyword>
<dbReference type="GO" id="GO:0009288">
    <property type="term" value="C:bacterial-type flagellum"/>
    <property type="evidence" value="ECO:0007669"/>
    <property type="project" value="InterPro"/>
</dbReference>
<evidence type="ECO:0000256" key="4">
    <source>
        <dbReference type="ARBA" id="ARBA00022448"/>
    </source>
</evidence>
<dbReference type="InterPro" id="IPR053716">
    <property type="entry name" value="Flag_assembly_chemotaxis_eff"/>
</dbReference>
<dbReference type="GO" id="GO:0015031">
    <property type="term" value="P:protein transport"/>
    <property type="evidence" value="ECO:0007669"/>
    <property type="project" value="UniProtKB-KW"/>
</dbReference>
<dbReference type="PANTHER" id="PTHR38786:SF1">
    <property type="entry name" value="FLAGELLAR FLIJ PROTEIN"/>
    <property type="match status" value="1"/>
</dbReference>
<accession>A0A410H3Q6</accession>
<keyword evidence="5" id="KW-1003">Cell membrane</keyword>
<evidence type="ECO:0000256" key="5">
    <source>
        <dbReference type="ARBA" id="ARBA00022475"/>
    </source>
</evidence>
<evidence type="ECO:0000256" key="8">
    <source>
        <dbReference type="ARBA" id="ARBA00022927"/>
    </source>
</evidence>
<dbReference type="NCBIfam" id="TIGR02473">
    <property type="entry name" value="flagell_FliJ"/>
    <property type="match status" value="1"/>
</dbReference>
<evidence type="ECO:0000256" key="10">
    <source>
        <dbReference type="ARBA" id="ARBA00023225"/>
    </source>
</evidence>
<evidence type="ECO:0000256" key="6">
    <source>
        <dbReference type="ARBA" id="ARBA00022500"/>
    </source>
</evidence>
<comment type="subcellular location">
    <subcellularLocation>
        <location evidence="1">Cell membrane</location>
        <topology evidence="1">Peripheral membrane protein</topology>
        <orientation evidence="1">Cytoplasmic side</orientation>
    </subcellularLocation>
</comment>
<dbReference type="PANTHER" id="PTHR38786">
    <property type="entry name" value="FLAGELLAR FLIJ PROTEIN"/>
    <property type="match status" value="1"/>
</dbReference>
<dbReference type="GO" id="GO:0006935">
    <property type="term" value="P:chemotaxis"/>
    <property type="evidence" value="ECO:0007669"/>
    <property type="project" value="UniProtKB-KW"/>
</dbReference>
<keyword evidence="11" id="KW-0969">Cilium</keyword>
<name>A0A410H3Q6_9GAMM</name>
<evidence type="ECO:0000256" key="2">
    <source>
        <dbReference type="ARBA" id="ARBA00010004"/>
    </source>
</evidence>
<dbReference type="Gene3D" id="1.10.287.1700">
    <property type="match status" value="1"/>
</dbReference>